<reference evidence="2 3" key="1">
    <citation type="submission" date="2018-08" db="EMBL/GenBank/DDBJ databases">
        <title>A genome reference for cultivated species of the human gut microbiota.</title>
        <authorList>
            <person name="Zou Y."/>
            <person name="Xue W."/>
            <person name="Luo G."/>
        </authorList>
    </citation>
    <scope>NUCLEOTIDE SEQUENCE [LARGE SCALE GENOMIC DNA]</scope>
    <source>
        <strain evidence="2 3">AM16-54</strain>
    </source>
</reference>
<dbReference type="InterPro" id="IPR027417">
    <property type="entry name" value="P-loop_NTPase"/>
</dbReference>
<gene>
    <name evidence="2" type="ORF">DW192_15655</name>
</gene>
<dbReference type="GO" id="GO:0016787">
    <property type="term" value="F:hydrolase activity"/>
    <property type="evidence" value="ECO:0007669"/>
    <property type="project" value="InterPro"/>
</dbReference>
<dbReference type="PANTHER" id="PTHR30337">
    <property type="entry name" value="COMPONENT OF ATP-DEPENDENT DSDNA EXONUCLEASE"/>
    <property type="match status" value="1"/>
</dbReference>
<evidence type="ECO:0000259" key="1">
    <source>
        <dbReference type="Pfam" id="PF00149"/>
    </source>
</evidence>
<proteinExistence type="predicted"/>
<sequence>MNNKNITMRILHFSDFHLRPNGLGKRSMDIFHQMMEKLQEINQEENIDLVIFSGDMIDKGGKDFNVSLDECFQEFKENIIKPLVESLHIGYHQFLFVPGNHEVDRSRKDNTFAPKTNSDDDIEEFLCTNSTVPQLQDFLHFQREYYNVHKVEDMMVDIRGMHMTLILPLNNGHKVGVSLLNSAWMCDGDADKGMIKIGTSQINQSWPLIRNCNVKIAIAHHHYNFLEENESRNVSDILHAHYDIFAVGHTHGMKAKYENDDKGCIFISVAAGNLYDNLHKEDPKYKNGFTILDFNENARYMDVTPYHQDVDEKFILDKNYGIDGTKRLEDSTKKLFMPLDKWLCSFKKNYAILDNEQMKQKREQLKDSNNRIVLLAALSGLGKTRMIYETYNDGQIHPNHYYTELSDESRNKVIDGFLSLVSDIGNNEAVIIIDNCSLNLYEDIRRKIPTNIKVIFATNEYYEVTNTTNVTIIKLDSLILKKEVANYIDQNIVGQEKSTLREEVKKIADGFPAMAYELVDTYRNGKHVRLEQAEELVTKLLKFPEDKENSQRSILKALSLFQPFPLIRFNRSAYEFIIRNEIIMPLESTSFPLRKRKVNETKAQFTPTLIEDTGSLLNVRPFPLAVYLAKEWFVGLDEDDVELLLEDFNTLKNESPSAHRLLVDSMAKRIEYMRDLPLANDFIARLTDSMYGPFANEKVACSEMGSRLFLAMSSVNPKAVSDCLYTLFNNKNTEWLKENIKGDVRRNYVWALEKLCFDKDSFQKSSMVLAQLMLAENENYGNNASGQFLQLFHVMLPGTEASLTQRIDLLKTLYGREGEYMSIVLQALNSAFASHSFSRTGSAAHFGLEEKQDYVPTRQEVLNYWYACRDLVEQVLTENEESQEPIYKLVLEHSWSWISDGYFDTLFVPLVESLRTKREDFTELYNRLLRDRRNHLFRRYAAEKQSEIRVYLQKIRPCYFSSLLKETQNALYNEDKGTAAISHFDKAKEMLLPVAKKFVVDRVFVDIEELKRLSDVNLFIEHAFFLNVAEIITDEDLKALWDTCVTYLGNYSDDGNMPSFISSMCYAARKRKETIQFRNLLFAKGYVKWYIGLSAKCEDAQLSIIKDLASQADKGNIDKDYLIDVYLNNVAINTHTELFRILNFIYESFSDVSVRLLDALIRFTFMCDEEDLKEHVGFIKQLILDYPINDDNPHLNYEFTRYVISVFEKIHDVDLAKKMNVKLIEGFNHDFLHSNFEGLYSILLEKYTDEIWDDFESAFVSDEYLAFFLQVKNELGSGIGFGAGALFKVGNERIKQMCIKYPNEAPVRIAEMLPIYDRDIWECDSFSDIMIWILDNYGTQKMVLDGIHANIHSFGWTGSVIGLFIHHKMCMEKLLNHKCLEVRNWASMCIKEFDSEIQREKQQEDYMRLHYN</sequence>
<dbReference type="Pfam" id="PF00149">
    <property type="entry name" value="Metallophos"/>
    <property type="match status" value="1"/>
</dbReference>
<dbReference type="InterPro" id="IPR004843">
    <property type="entry name" value="Calcineurin-like_PHP"/>
</dbReference>
<evidence type="ECO:0000313" key="2">
    <source>
        <dbReference type="EMBL" id="RHH74966.1"/>
    </source>
</evidence>
<dbReference type="InterPro" id="IPR050535">
    <property type="entry name" value="DNA_Repair-Maintenance_Comp"/>
</dbReference>
<organism evidence="2 3">
    <name type="scientific">Segatella copri</name>
    <dbReference type="NCBI Taxonomy" id="165179"/>
    <lineage>
        <taxon>Bacteria</taxon>
        <taxon>Pseudomonadati</taxon>
        <taxon>Bacteroidota</taxon>
        <taxon>Bacteroidia</taxon>
        <taxon>Bacteroidales</taxon>
        <taxon>Prevotellaceae</taxon>
        <taxon>Segatella</taxon>
    </lineage>
</organism>
<dbReference type="InterPro" id="IPR029052">
    <property type="entry name" value="Metallo-depent_PP-like"/>
</dbReference>
<accession>A0A3R6EAC6</accession>
<dbReference type="SUPFAM" id="SSF56300">
    <property type="entry name" value="Metallo-dependent phosphatases"/>
    <property type="match status" value="1"/>
</dbReference>
<dbReference type="PANTHER" id="PTHR30337:SF0">
    <property type="entry name" value="NUCLEASE SBCCD SUBUNIT D"/>
    <property type="match status" value="1"/>
</dbReference>
<dbReference type="SUPFAM" id="SSF52540">
    <property type="entry name" value="P-loop containing nucleoside triphosphate hydrolases"/>
    <property type="match status" value="1"/>
</dbReference>
<protein>
    <recommendedName>
        <fullName evidence="1">Calcineurin-like phosphoesterase domain-containing protein</fullName>
    </recommendedName>
</protein>
<dbReference type="Gene3D" id="3.60.21.10">
    <property type="match status" value="1"/>
</dbReference>
<comment type="caution">
    <text evidence="2">The sequence shown here is derived from an EMBL/GenBank/DDBJ whole genome shotgun (WGS) entry which is preliminary data.</text>
</comment>
<dbReference type="Proteomes" id="UP000284548">
    <property type="component" value="Unassembled WGS sequence"/>
</dbReference>
<evidence type="ECO:0000313" key="3">
    <source>
        <dbReference type="Proteomes" id="UP000284548"/>
    </source>
</evidence>
<dbReference type="EMBL" id="QRKB01000075">
    <property type="protein sequence ID" value="RHH74966.1"/>
    <property type="molecule type" value="Genomic_DNA"/>
</dbReference>
<feature type="domain" description="Calcineurin-like phosphoesterase" evidence="1">
    <location>
        <begin position="8"/>
        <end position="252"/>
    </location>
</feature>
<name>A0A3R6EAC6_9BACT</name>